<dbReference type="Proteomes" id="UP000887013">
    <property type="component" value="Unassembled WGS sequence"/>
</dbReference>
<proteinExistence type="predicted"/>
<organism evidence="1 2">
    <name type="scientific">Nephila pilipes</name>
    <name type="common">Giant wood spider</name>
    <name type="synonym">Nephila maculata</name>
    <dbReference type="NCBI Taxonomy" id="299642"/>
    <lineage>
        <taxon>Eukaryota</taxon>
        <taxon>Metazoa</taxon>
        <taxon>Ecdysozoa</taxon>
        <taxon>Arthropoda</taxon>
        <taxon>Chelicerata</taxon>
        <taxon>Arachnida</taxon>
        <taxon>Araneae</taxon>
        <taxon>Araneomorphae</taxon>
        <taxon>Entelegynae</taxon>
        <taxon>Araneoidea</taxon>
        <taxon>Nephilidae</taxon>
        <taxon>Nephila</taxon>
    </lineage>
</organism>
<evidence type="ECO:0000313" key="2">
    <source>
        <dbReference type="Proteomes" id="UP000887013"/>
    </source>
</evidence>
<reference evidence="1" key="1">
    <citation type="submission" date="2020-08" db="EMBL/GenBank/DDBJ databases">
        <title>Multicomponent nature underlies the extraordinary mechanical properties of spider dragline silk.</title>
        <authorList>
            <person name="Kono N."/>
            <person name="Nakamura H."/>
            <person name="Mori M."/>
            <person name="Yoshida Y."/>
            <person name="Ohtoshi R."/>
            <person name="Malay A.D."/>
            <person name="Moran D.A.P."/>
            <person name="Tomita M."/>
            <person name="Numata K."/>
            <person name="Arakawa K."/>
        </authorList>
    </citation>
    <scope>NUCLEOTIDE SEQUENCE</scope>
</reference>
<dbReference type="AlphaFoldDB" id="A0A8X6U2W0"/>
<comment type="caution">
    <text evidence="1">The sequence shown here is derived from an EMBL/GenBank/DDBJ whole genome shotgun (WGS) entry which is preliminary data.</text>
</comment>
<gene>
    <name evidence="1" type="ORF">NPIL_72951</name>
</gene>
<keyword evidence="2" id="KW-1185">Reference proteome</keyword>
<protein>
    <submittedName>
        <fullName evidence="1">Uncharacterized protein</fullName>
    </submittedName>
</protein>
<dbReference type="EMBL" id="BMAW01022120">
    <property type="protein sequence ID" value="GFT76337.1"/>
    <property type="molecule type" value="Genomic_DNA"/>
</dbReference>
<name>A0A8X6U2W0_NEPPI</name>
<evidence type="ECO:0000313" key="1">
    <source>
        <dbReference type="EMBL" id="GFT76337.1"/>
    </source>
</evidence>
<accession>A0A8X6U2W0</accession>
<sequence length="82" mass="9656">MQRVGMILRKWITIESDQIGRWKQEGFDTQQQHNSISLGSNLTKVLEMAWNTTEDYLTIEIQSLPEFLSTKRNTKRFLLQAI</sequence>